<dbReference type="PROSITE" id="PS00718">
    <property type="entry name" value="SIGMA54_2"/>
    <property type="match status" value="1"/>
</dbReference>
<evidence type="ECO:0000259" key="1">
    <source>
        <dbReference type="Pfam" id="PF04552"/>
    </source>
</evidence>
<dbReference type="EMBL" id="VSSQ01083164">
    <property type="protein sequence ID" value="MPN31587.1"/>
    <property type="molecule type" value="Genomic_DNA"/>
</dbReference>
<comment type="caution">
    <text evidence="2">The sequence shown here is derived from an EMBL/GenBank/DDBJ whole genome shotgun (WGS) entry which is preliminary data.</text>
</comment>
<protein>
    <submittedName>
        <fullName evidence="2">RNA polymerase sigma-54 factor</fullName>
    </submittedName>
</protein>
<dbReference type="InterPro" id="IPR000394">
    <property type="entry name" value="RNA_pol_sigma_54"/>
</dbReference>
<dbReference type="InterPro" id="IPR007634">
    <property type="entry name" value="RNA_pol_sigma_54_DNA-bd"/>
</dbReference>
<organism evidence="2">
    <name type="scientific">bioreactor metagenome</name>
    <dbReference type="NCBI Taxonomy" id="1076179"/>
    <lineage>
        <taxon>unclassified sequences</taxon>
        <taxon>metagenomes</taxon>
        <taxon>ecological metagenomes</taxon>
    </lineage>
</organism>
<reference evidence="2" key="1">
    <citation type="submission" date="2019-08" db="EMBL/GenBank/DDBJ databases">
        <authorList>
            <person name="Kucharzyk K."/>
            <person name="Murdoch R.W."/>
            <person name="Higgins S."/>
            <person name="Loffler F."/>
        </authorList>
    </citation>
    <scope>NUCLEOTIDE SEQUENCE</scope>
</reference>
<dbReference type="GO" id="GO:0001216">
    <property type="term" value="F:DNA-binding transcription activator activity"/>
    <property type="evidence" value="ECO:0007669"/>
    <property type="project" value="InterPro"/>
</dbReference>
<dbReference type="Pfam" id="PF04552">
    <property type="entry name" value="Sigma54_DBD"/>
    <property type="match status" value="1"/>
</dbReference>
<dbReference type="AlphaFoldDB" id="A0A645GXX6"/>
<dbReference type="PROSITE" id="PS50044">
    <property type="entry name" value="SIGMA54_3"/>
    <property type="match status" value="1"/>
</dbReference>
<dbReference type="PANTHER" id="PTHR32248">
    <property type="entry name" value="RNA POLYMERASE SIGMA-54 FACTOR"/>
    <property type="match status" value="1"/>
</dbReference>
<proteinExistence type="predicted"/>
<name>A0A645GXX6_9ZZZZ</name>
<gene>
    <name evidence="2" type="primary">rpoN_33</name>
    <name evidence="2" type="ORF">SDC9_179061</name>
</gene>
<sequence>MSNSKYVQTNIAVYPLKYFFSEAMQTHEGEDISSREVKKILKESIDNENPSKPITDDQLTKILNEKGYVIARRTVAKYREQLNIPVSRLRKKI</sequence>
<dbReference type="GO" id="GO:0016987">
    <property type="term" value="F:sigma factor activity"/>
    <property type="evidence" value="ECO:0007669"/>
    <property type="project" value="InterPro"/>
</dbReference>
<evidence type="ECO:0000313" key="2">
    <source>
        <dbReference type="EMBL" id="MPN31587.1"/>
    </source>
</evidence>
<dbReference type="Gene3D" id="1.10.10.60">
    <property type="entry name" value="Homeodomain-like"/>
    <property type="match status" value="1"/>
</dbReference>
<feature type="domain" description="RNA polymerase sigma factor 54 DNA-binding" evidence="1">
    <location>
        <begin position="3"/>
        <end position="92"/>
    </location>
</feature>
<dbReference type="PANTHER" id="PTHR32248:SF4">
    <property type="entry name" value="RNA POLYMERASE SIGMA-54 FACTOR"/>
    <property type="match status" value="1"/>
</dbReference>
<accession>A0A645GXX6</accession>
<dbReference type="PRINTS" id="PR00045">
    <property type="entry name" value="SIGMA54FCT"/>
</dbReference>